<dbReference type="AlphaFoldDB" id="A0A2R3IL04"/>
<dbReference type="Proteomes" id="UP000238390">
    <property type="component" value="Plasmid unnamed3"/>
</dbReference>
<keyword evidence="2" id="KW-1185">Reference proteome</keyword>
<keyword evidence="1" id="KW-0614">Plasmid</keyword>
<name>A0A2R3IL04_9PSED</name>
<dbReference type="EMBL" id="CP027167">
    <property type="protein sequence ID" value="AVK02598.1"/>
    <property type="molecule type" value="Genomic_DNA"/>
</dbReference>
<sequence>MKHQAFEIRSLAGNVLATVTAPVSGWTHEQLLDVAVQHEAITRDGADGYLGTQWVGSTEI</sequence>
<evidence type="ECO:0000313" key="2">
    <source>
        <dbReference type="Proteomes" id="UP000238390"/>
    </source>
</evidence>
<accession>A0A2R3IL04</accession>
<proteinExistence type="predicted"/>
<evidence type="ECO:0000313" key="1">
    <source>
        <dbReference type="EMBL" id="AVK02598.1"/>
    </source>
</evidence>
<organism evidence="1 2">
    <name type="scientific">Pseudomonas paraeruginosa</name>
    <dbReference type="NCBI Taxonomy" id="2994495"/>
    <lineage>
        <taxon>Bacteria</taxon>
        <taxon>Pseudomonadati</taxon>
        <taxon>Pseudomonadota</taxon>
        <taxon>Gammaproteobacteria</taxon>
        <taxon>Pseudomonadales</taxon>
        <taxon>Pseudomonadaceae</taxon>
        <taxon>Pseudomonas</taxon>
    </lineage>
</organism>
<reference evidence="1 2" key="1">
    <citation type="submission" date="2018-02" db="EMBL/GenBank/DDBJ databases">
        <title>FDA/CDC Antimicrobial Resistant Isolate Bank Genome Sequencing.</title>
        <authorList>
            <person name="Benahmed F.H."/>
            <person name="Lutgring J.D."/>
            <person name="Yoo B."/>
            <person name="Machado M."/>
            <person name="Brown A."/>
            <person name="McAllister G."/>
            <person name="Perry A."/>
            <person name="Halpin A.L."/>
            <person name="Vavikolanu K."/>
            <person name="Ott S."/>
            <person name="Zhao X."/>
            <person name="Tallon L.J."/>
            <person name="Sadzewicz L."/>
            <person name="Aluvathingal J."/>
            <person name="Nadendla S."/>
            <person name="Voskania-kordi A."/>
            <person name="Simonyan V."/>
            <person name="Patel J."/>
            <person name="Shawar R.M."/>
        </authorList>
    </citation>
    <scope>NUCLEOTIDE SEQUENCE [LARGE SCALE GENOMIC DNA]</scope>
    <source>
        <strain evidence="1 2">AR_0356</strain>
        <plasmid evidence="1 2">unnamed3</plasmid>
    </source>
</reference>
<gene>
    <name evidence="1" type="ORF">CSB93_7053</name>
</gene>
<geneLocation type="plasmid" evidence="1 2">
    <name>unnamed3</name>
</geneLocation>
<protein>
    <submittedName>
        <fullName evidence="1">Uncharacterized protein</fullName>
    </submittedName>
</protein>